<feature type="non-terminal residue" evidence="1">
    <location>
        <position position="1"/>
    </location>
</feature>
<dbReference type="EMBL" id="JAAAHW010006025">
    <property type="protein sequence ID" value="KAF9965053.1"/>
    <property type="molecule type" value="Genomic_DNA"/>
</dbReference>
<dbReference type="Proteomes" id="UP000749646">
    <property type="component" value="Unassembled WGS sequence"/>
</dbReference>
<comment type="caution">
    <text evidence="1">The sequence shown here is derived from an EMBL/GenBank/DDBJ whole genome shotgun (WGS) entry which is preliminary data.</text>
</comment>
<protein>
    <submittedName>
        <fullName evidence="1">Uncharacterized protein</fullName>
    </submittedName>
</protein>
<proteinExistence type="predicted"/>
<sequence length="52" mass="5963">RDIKEKNENIERIFGGTVLYIEKHRLTVRTGRQGNLEHKVAEQGSVDEQGNV</sequence>
<organism evidence="1 2">
    <name type="scientific">Modicella reniformis</name>
    <dbReference type="NCBI Taxonomy" id="1440133"/>
    <lineage>
        <taxon>Eukaryota</taxon>
        <taxon>Fungi</taxon>
        <taxon>Fungi incertae sedis</taxon>
        <taxon>Mucoromycota</taxon>
        <taxon>Mortierellomycotina</taxon>
        <taxon>Mortierellomycetes</taxon>
        <taxon>Mortierellales</taxon>
        <taxon>Mortierellaceae</taxon>
        <taxon>Modicella</taxon>
    </lineage>
</organism>
<dbReference type="AlphaFoldDB" id="A0A9P6M4D6"/>
<gene>
    <name evidence="1" type="ORF">BGZ65_000911</name>
</gene>
<feature type="non-terminal residue" evidence="1">
    <location>
        <position position="52"/>
    </location>
</feature>
<accession>A0A9P6M4D6</accession>
<name>A0A9P6M4D6_9FUNG</name>
<evidence type="ECO:0000313" key="1">
    <source>
        <dbReference type="EMBL" id="KAF9965053.1"/>
    </source>
</evidence>
<reference evidence="1" key="1">
    <citation type="journal article" date="2020" name="Fungal Divers.">
        <title>Resolving the Mortierellaceae phylogeny through synthesis of multi-gene phylogenetics and phylogenomics.</title>
        <authorList>
            <person name="Vandepol N."/>
            <person name="Liber J."/>
            <person name="Desiro A."/>
            <person name="Na H."/>
            <person name="Kennedy M."/>
            <person name="Barry K."/>
            <person name="Grigoriev I.V."/>
            <person name="Miller A.N."/>
            <person name="O'Donnell K."/>
            <person name="Stajich J.E."/>
            <person name="Bonito G."/>
        </authorList>
    </citation>
    <scope>NUCLEOTIDE SEQUENCE</scope>
    <source>
        <strain evidence="1">MES-2147</strain>
    </source>
</reference>
<keyword evidence="2" id="KW-1185">Reference proteome</keyword>
<evidence type="ECO:0000313" key="2">
    <source>
        <dbReference type="Proteomes" id="UP000749646"/>
    </source>
</evidence>